<organism evidence="1 2">
    <name type="scientific">Oceaniferula marina</name>
    <dbReference type="NCBI Taxonomy" id="2748318"/>
    <lineage>
        <taxon>Bacteria</taxon>
        <taxon>Pseudomonadati</taxon>
        <taxon>Verrucomicrobiota</taxon>
        <taxon>Verrucomicrobiia</taxon>
        <taxon>Verrucomicrobiales</taxon>
        <taxon>Verrucomicrobiaceae</taxon>
        <taxon>Oceaniferula</taxon>
    </lineage>
</organism>
<dbReference type="EMBL" id="JACBAZ010000008">
    <property type="protein sequence ID" value="NWK57128.1"/>
    <property type="molecule type" value="Genomic_DNA"/>
</dbReference>
<sequence>MALMIAIGDLQKYAGPDQRVTATAGILDTDPQSAEVDGIRHPNWVGVWRTDGLKKEDQDTAIIVADPDRDHQALIDRREDAGYDRESEVLSWLVSGEDSDPKQSAGNNEMVRLYAVDNLPVGVSPDAVDVYAERVRVMGDSSVGGAALKGHYAYWVSDEGTKAKMNIGDVYAGKNPDKNDPSDGGYFKYLTAQRNDFTQIFADYDQVAPDEIFKMMTGSQASLLDMGVPEGYSDASSAMDVLRHDITTYSSSLLVNVAEGGLKKDLTAYLESSGTVPTLGTMPGVSDELGLIGHVDKRETIGPKYGALRSWYALKEDVSGGLGSRSVSMTTPNVMPGGPAIYHSGGVDPTKFTKQPIHPVLKEAVYYVSHAYDSNPTSRKVYEFIYPRVVLWNPYNVTLNADEMYVLMDMRLTLYVKYRFRDSSGAWIEKSFDTWLAFGGLNANTRAFTIPATSFKPGEALVFTAMPTGSMLKGKAVPFSDPRSNLRGNRLSASHAPSELHCFYNEKGTLPVGTDMSSVSLRYGGIFWNGTKPTQSVYLFGANEGGTPTVNNLGTSAFPTLQQIHLDNYSRENNGRWLPTYYPYSTYDLDELLSGGVSPDTLNAFGLRFRHIYESHSNRANGVLLDEPWYSAPIIHNNIRAGRVHRWSRDNFFGQRYAGGAVDANYSGPAAHLYSYGPLAQCRQWPEWNDSEVAPHFNDGRYRSAVFTDSSFGGSSHVYPLFDLPHKDVPLFSLASLQHVQLTPYLWHPSYAIGNSFAPPYNDLGVTAQSWNEERDEWGDKLRQLQPGVNDFVHQLNSSNDNTQVYDLSYEVNHSIWDKFFLSSIPRNKSHHGWGGGNEWSEDVPIPNSRYHVVSSYSDAGSYDELTDYHKSAKGLIVDGALNVNSTSVLAWESFLRAFNGIGAPVRSGPEGSSDGHSFSRFMLPESRDVIPADISESGLWGGYRRLSDDDIRRLAEEIVIDVKKRGPFISMADFVNRRLLQTETSFRHPEIAYAGALQSAINRAGLNDALQGDPASEFTMPDPDKAKTYQYGAEYWGGPIRTPKPQQYDTFEYQPKSGSKLTISEAAGASGYLMQGDILQKVGAALSARSDTFVVRAYGDSVDARGQVLARAWCEAVVQRTVEPIHPDQDSAGLNPVKGDSRDLGRRFKVISFRWLTSDEV</sequence>
<proteinExistence type="predicted"/>
<reference evidence="1 2" key="1">
    <citation type="submission" date="2020-07" db="EMBL/GenBank/DDBJ databases">
        <title>Roseicoccus Jingziensis gen. nov., sp. nov., isolated from coastal seawater.</title>
        <authorList>
            <person name="Feng X."/>
        </authorList>
    </citation>
    <scope>NUCLEOTIDE SEQUENCE [LARGE SCALE GENOMIC DNA]</scope>
    <source>
        <strain evidence="1 2">N1E253</strain>
    </source>
</reference>
<name>A0A851GH63_9BACT</name>
<evidence type="ECO:0000313" key="1">
    <source>
        <dbReference type="EMBL" id="NWK57128.1"/>
    </source>
</evidence>
<dbReference type="RefSeq" id="WP_178933961.1">
    <property type="nucleotide sequence ID" value="NZ_JACBAZ010000008.1"/>
</dbReference>
<comment type="caution">
    <text evidence="1">The sequence shown here is derived from an EMBL/GenBank/DDBJ whole genome shotgun (WGS) entry which is preliminary data.</text>
</comment>
<dbReference type="Proteomes" id="UP000557872">
    <property type="component" value="Unassembled WGS sequence"/>
</dbReference>
<dbReference type="AlphaFoldDB" id="A0A851GH63"/>
<keyword evidence="2" id="KW-1185">Reference proteome</keyword>
<accession>A0A851GH63</accession>
<gene>
    <name evidence="1" type="ORF">HW115_16015</name>
</gene>
<evidence type="ECO:0000313" key="2">
    <source>
        <dbReference type="Proteomes" id="UP000557872"/>
    </source>
</evidence>
<protein>
    <submittedName>
        <fullName evidence="1">Uncharacterized protein</fullName>
    </submittedName>
</protein>